<dbReference type="EMBL" id="JRMQ02000001">
    <property type="protein sequence ID" value="TLE03267.1"/>
    <property type="molecule type" value="Genomic_DNA"/>
</dbReference>
<gene>
    <name evidence="7" type="ORF">LS65_000370</name>
</gene>
<dbReference type="Proteomes" id="UP000029707">
    <property type="component" value="Unassembled WGS sequence"/>
</dbReference>
<reference evidence="7 8" key="1">
    <citation type="journal article" date="2014" name="Genome Announc.">
        <title>Draft genome sequences of eight enterohepatic helicobacter species isolated from both laboratory and wild rodents.</title>
        <authorList>
            <person name="Sheh A."/>
            <person name="Shen Z."/>
            <person name="Fox J.G."/>
        </authorList>
    </citation>
    <scope>NUCLEOTIDE SEQUENCE [LARGE SCALE GENOMIC DNA]</scope>
    <source>
        <strain evidence="7 8">MIT 01-6451</strain>
    </source>
</reference>
<evidence type="ECO:0000313" key="8">
    <source>
        <dbReference type="Proteomes" id="UP000029707"/>
    </source>
</evidence>
<keyword evidence="2 4" id="KW-0479">Metal-binding</keyword>
<evidence type="ECO:0000256" key="5">
    <source>
        <dbReference type="SAM" id="SignalP"/>
    </source>
</evidence>
<dbReference type="OrthoDB" id="5340148at2"/>
<accession>A0A4U8TRP6</accession>
<dbReference type="InterPro" id="IPR009056">
    <property type="entry name" value="Cyt_c-like_dom"/>
</dbReference>
<dbReference type="GO" id="GO:0020037">
    <property type="term" value="F:heme binding"/>
    <property type="evidence" value="ECO:0007669"/>
    <property type="project" value="InterPro"/>
</dbReference>
<feature type="domain" description="Cytochrome c" evidence="6">
    <location>
        <begin position="6"/>
        <end position="100"/>
    </location>
</feature>
<keyword evidence="8" id="KW-1185">Reference proteome</keyword>
<dbReference type="InterPro" id="IPR036909">
    <property type="entry name" value="Cyt_c-like_dom_sf"/>
</dbReference>
<evidence type="ECO:0000313" key="7">
    <source>
        <dbReference type="EMBL" id="TLE03267.1"/>
    </source>
</evidence>
<dbReference type="Pfam" id="PF00034">
    <property type="entry name" value="Cytochrom_C"/>
    <property type="match status" value="1"/>
</dbReference>
<evidence type="ECO:0000256" key="4">
    <source>
        <dbReference type="PROSITE-ProRule" id="PRU00433"/>
    </source>
</evidence>
<dbReference type="Gene3D" id="1.10.760.10">
    <property type="entry name" value="Cytochrome c-like domain"/>
    <property type="match status" value="1"/>
</dbReference>
<dbReference type="AlphaFoldDB" id="A0A4U8TRP6"/>
<keyword evidence="3 4" id="KW-0408">Iron</keyword>
<feature type="chain" id="PRO_5020589281" evidence="5">
    <location>
        <begin position="19"/>
        <end position="101"/>
    </location>
</feature>
<dbReference type="STRING" id="425400.LS65_07335"/>
<sequence>MKKLLILGLLGFASFAFADAPAAFKKCIACHGPDAKKIAPGSKGDVTIAGMAKEDLLRKLKGYKAKTEDNGGAKAIMYGQMANVSDADIEVLADYISKLPK</sequence>
<evidence type="ECO:0000256" key="1">
    <source>
        <dbReference type="ARBA" id="ARBA00022617"/>
    </source>
</evidence>
<dbReference type="GO" id="GO:0046872">
    <property type="term" value="F:metal ion binding"/>
    <property type="evidence" value="ECO:0007669"/>
    <property type="project" value="UniProtKB-KW"/>
</dbReference>
<dbReference type="GO" id="GO:0009055">
    <property type="term" value="F:electron transfer activity"/>
    <property type="evidence" value="ECO:0007669"/>
    <property type="project" value="InterPro"/>
</dbReference>
<evidence type="ECO:0000259" key="6">
    <source>
        <dbReference type="PROSITE" id="PS51007"/>
    </source>
</evidence>
<proteinExistence type="predicted"/>
<dbReference type="GeneID" id="82321033"/>
<evidence type="ECO:0000256" key="3">
    <source>
        <dbReference type="ARBA" id="ARBA00023004"/>
    </source>
</evidence>
<organism evidence="7 8">
    <name type="scientific">Helicobacter japonicus</name>
    <dbReference type="NCBI Taxonomy" id="425400"/>
    <lineage>
        <taxon>Bacteria</taxon>
        <taxon>Pseudomonadati</taxon>
        <taxon>Campylobacterota</taxon>
        <taxon>Epsilonproteobacteria</taxon>
        <taxon>Campylobacterales</taxon>
        <taxon>Helicobacteraceae</taxon>
        <taxon>Helicobacter</taxon>
    </lineage>
</organism>
<dbReference type="SUPFAM" id="SSF46626">
    <property type="entry name" value="Cytochrome c"/>
    <property type="match status" value="1"/>
</dbReference>
<dbReference type="RefSeq" id="WP_034362736.1">
    <property type="nucleotide sequence ID" value="NZ_CAJUDB010000004.1"/>
</dbReference>
<dbReference type="PROSITE" id="PS51007">
    <property type="entry name" value="CYTC"/>
    <property type="match status" value="1"/>
</dbReference>
<keyword evidence="5" id="KW-0732">Signal</keyword>
<feature type="signal peptide" evidence="5">
    <location>
        <begin position="1"/>
        <end position="18"/>
    </location>
</feature>
<evidence type="ECO:0000256" key="2">
    <source>
        <dbReference type="ARBA" id="ARBA00022723"/>
    </source>
</evidence>
<keyword evidence="1 4" id="KW-0349">Heme</keyword>
<name>A0A4U8TRP6_9HELI</name>
<comment type="caution">
    <text evidence="7">The sequence shown here is derived from an EMBL/GenBank/DDBJ whole genome shotgun (WGS) entry which is preliminary data.</text>
</comment>
<protein>
    <submittedName>
        <fullName evidence="7">C-type cytochrome</fullName>
    </submittedName>
</protein>